<dbReference type="InterPro" id="IPR011990">
    <property type="entry name" value="TPR-like_helical_dom_sf"/>
</dbReference>
<keyword evidence="4" id="KW-1185">Reference proteome</keyword>
<reference evidence="3 4" key="1">
    <citation type="submission" date="2020-03" db="EMBL/GenBank/DDBJ databases">
        <title>Genomic Encyclopedia of Type Strains, Phase IV (KMG-IV): sequencing the most valuable type-strain genomes for metagenomic binning, comparative biology and taxonomic classification.</title>
        <authorList>
            <person name="Goeker M."/>
        </authorList>
    </citation>
    <scope>NUCLEOTIDE SEQUENCE [LARGE SCALE GENOMIC DNA]</scope>
    <source>
        <strain evidence="3 4">DSM 103870</strain>
    </source>
</reference>
<protein>
    <submittedName>
        <fullName evidence="3">TPR repeat protein</fullName>
    </submittedName>
</protein>
<dbReference type="SUPFAM" id="SSF81901">
    <property type="entry name" value="HCP-like"/>
    <property type="match status" value="5"/>
</dbReference>
<evidence type="ECO:0000256" key="2">
    <source>
        <dbReference type="SAM" id="SignalP"/>
    </source>
</evidence>
<dbReference type="EMBL" id="JAASQI010000003">
    <property type="protein sequence ID" value="NIJ57863.1"/>
    <property type="molecule type" value="Genomic_DNA"/>
</dbReference>
<gene>
    <name evidence="3" type="ORF">FHS82_001699</name>
</gene>
<proteinExistence type="predicted"/>
<dbReference type="InterPro" id="IPR050767">
    <property type="entry name" value="Sel1_AlgK"/>
</dbReference>
<comment type="caution">
    <text evidence="3">The sequence shown here is derived from an EMBL/GenBank/DDBJ whole genome shotgun (WGS) entry which is preliminary data.</text>
</comment>
<dbReference type="Pfam" id="PF08238">
    <property type="entry name" value="Sel1"/>
    <property type="match status" value="9"/>
</dbReference>
<evidence type="ECO:0000313" key="3">
    <source>
        <dbReference type="EMBL" id="NIJ57863.1"/>
    </source>
</evidence>
<sequence length="896" mass="92586">MIRACLFILSLILALPHGVAIAGDAALAERYAAERQTVERLSASNAAADRRQLGAMLLAGLMTGPDNPLRRPDREAAKAAYGAAFARGDRTAETAVALARLRLAASGPGFRELEGLLRRLMFQGNGEAAHVLALAAGQGAGHDPGEARQLLESAAVMGSVGALTDLAESGEKAALPPLRARAEAGSPRAMLALANIHREGRLVPADPIAALDWLHRAAEAGSLPAMVRYAGHLQRGENVATDPARALDMLRKAADAGSVDAALALGRTAQTDEKRLWLARAAEAGNSRAGLELHTLDLAAALAFRGDTAERQARIGRALEPIAADPEALTKLAGRALDREAAPQVAPVLLPLLRDAALTGNVSAGLALDAWLRAARQVLPADVAGALADALRRAEATDPRAGLALAALSLDGRLGEAVGTGEAVERLFAAADNGIGEAMLRIARMYAHGSLPNRSPLFARRWYETAAAAGVDAASWELAALRMRDSDPAGRAAAERFYLKKLDEGDMRAALALVARALKSGPAEPRLLARARETAKRPADFVALARTLAATGRDGDLAEARRVLAQALAAGPDPEAQALYGLVLTRGDTAGPERREGLALLEREAAAGSRPARLALASALLSSGTFAARHAEAVGLLDAILADEPHDVPARLLLARAYFNGRGVTRDTARGAEIVAAVRAEGAYDRPGATLLEAEWLAAAPTQADAGADPAAMLEAQADRGSVQARTALGLGYLAGLGGPLDPDRAAVHLSEAAANGDRDAMAAFGHLLVNGHGIRTSRAEGQKWLTRAADAGNLAAVDDLSRAAGSGTDKAVGARVAAWLRRAAERGHADAAFQIGTAYLKGAGVGQNDTEAARWLEQAAGAGNQRAARMLKTLAPAADEQQQASKAAAASGGSR</sequence>
<name>A0ABX0UY68_9HYPH</name>
<feature type="signal peptide" evidence="2">
    <location>
        <begin position="1"/>
        <end position="22"/>
    </location>
</feature>
<dbReference type="PANTHER" id="PTHR11102">
    <property type="entry name" value="SEL-1-LIKE PROTEIN"/>
    <property type="match status" value="1"/>
</dbReference>
<dbReference type="RefSeq" id="WP_166950884.1">
    <property type="nucleotide sequence ID" value="NZ_JAASQI010000003.1"/>
</dbReference>
<dbReference type="InterPro" id="IPR006597">
    <property type="entry name" value="Sel1-like"/>
</dbReference>
<evidence type="ECO:0000313" key="4">
    <source>
        <dbReference type="Proteomes" id="UP001429580"/>
    </source>
</evidence>
<accession>A0ABX0UY68</accession>
<dbReference type="PANTHER" id="PTHR11102:SF160">
    <property type="entry name" value="ERAD-ASSOCIATED E3 UBIQUITIN-PROTEIN LIGASE COMPONENT HRD3"/>
    <property type="match status" value="1"/>
</dbReference>
<feature type="region of interest" description="Disordered" evidence="1">
    <location>
        <begin position="877"/>
        <end position="896"/>
    </location>
</feature>
<organism evidence="3 4">
    <name type="scientific">Pseudochelatococcus lubricantis</name>
    <dbReference type="NCBI Taxonomy" id="1538102"/>
    <lineage>
        <taxon>Bacteria</taxon>
        <taxon>Pseudomonadati</taxon>
        <taxon>Pseudomonadota</taxon>
        <taxon>Alphaproteobacteria</taxon>
        <taxon>Hyphomicrobiales</taxon>
        <taxon>Chelatococcaceae</taxon>
        <taxon>Pseudochelatococcus</taxon>
    </lineage>
</organism>
<feature type="chain" id="PRO_5046796405" evidence="2">
    <location>
        <begin position="23"/>
        <end position="896"/>
    </location>
</feature>
<dbReference type="Gene3D" id="1.25.40.10">
    <property type="entry name" value="Tetratricopeptide repeat domain"/>
    <property type="match status" value="5"/>
</dbReference>
<feature type="compositionally biased region" description="Low complexity" evidence="1">
    <location>
        <begin position="878"/>
        <end position="896"/>
    </location>
</feature>
<evidence type="ECO:0000256" key="1">
    <source>
        <dbReference type="SAM" id="MobiDB-lite"/>
    </source>
</evidence>
<keyword evidence="2" id="KW-0732">Signal</keyword>
<dbReference type="SMART" id="SM00671">
    <property type="entry name" value="SEL1"/>
    <property type="match status" value="8"/>
</dbReference>
<dbReference type="Proteomes" id="UP001429580">
    <property type="component" value="Unassembled WGS sequence"/>
</dbReference>